<dbReference type="Proteomes" id="UP000273001">
    <property type="component" value="Chromosome"/>
</dbReference>
<feature type="transmembrane region" description="Helical" evidence="2">
    <location>
        <begin position="254"/>
        <end position="276"/>
    </location>
</feature>
<evidence type="ECO:0000256" key="2">
    <source>
        <dbReference type="SAM" id="Phobius"/>
    </source>
</evidence>
<feature type="transmembrane region" description="Helical" evidence="2">
    <location>
        <begin position="65"/>
        <end position="86"/>
    </location>
</feature>
<reference evidence="3 4" key="1">
    <citation type="submission" date="2018-09" db="EMBL/GenBank/DDBJ databases">
        <authorList>
            <person name="Li J."/>
        </authorList>
    </citation>
    <scope>NUCLEOTIDE SEQUENCE [LARGE SCALE GENOMIC DNA]</scope>
    <source>
        <strain evidence="3 4">2129</strain>
    </source>
</reference>
<gene>
    <name evidence="3" type="ORF">D5R93_00255</name>
</gene>
<feature type="compositionally biased region" description="Low complexity" evidence="1">
    <location>
        <begin position="332"/>
        <end position="341"/>
    </location>
</feature>
<dbReference type="EMBL" id="CP032514">
    <property type="protein sequence ID" value="AYD90698.1"/>
    <property type="molecule type" value="Genomic_DNA"/>
</dbReference>
<feature type="region of interest" description="Disordered" evidence="1">
    <location>
        <begin position="326"/>
        <end position="365"/>
    </location>
</feature>
<proteinExistence type="predicted"/>
<dbReference type="Pfam" id="PF09852">
    <property type="entry name" value="DUF2079"/>
    <property type="match status" value="1"/>
</dbReference>
<keyword evidence="2" id="KW-0472">Membrane</keyword>
<feature type="transmembrane region" description="Helical" evidence="2">
    <location>
        <begin position="118"/>
        <end position="138"/>
    </location>
</feature>
<feature type="transmembrane region" description="Helical" evidence="2">
    <location>
        <begin position="93"/>
        <end position="112"/>
    </location>
</feature>
<keyword evidence="4" id="KW-1185">Reference proteome</keyword>
<dbReference type="RefSeq" id="WP_119835584.1">
    <property type="nucleotide sequence ID" value="NZ_CP032514.1"/>
</dbReference>
<organism evidence="3 4">
    <name type="scientific">Actinomyces lilanjuaniae</name>
    <dbReference type="NCBI Taxonomy" id="2321394"/>
    <lineage>
        <taxon>Bacteria</taxon>
        <taxon>Bacillati</taxon>
        <taxon>Actinomycetota</taxon>
        <taxon>Actinomycetes</taxon>
        <taxon>Actinomycetales</taxon>
        <taxon>Actinomycetaceae</taxon>
        <taxon>Actinomyces</taxon>
    </lineage>
</organism>
<accession>A0ABM6Z5S5</accession>
<name>A0ABM6Z5S5_9ACTO</name>
<evidence type="ECO:0000256" key="1">
    <source>
        <dbReference type="SAM" id="MobiDB-lite"/>
    </source>
</evidence>
<protein>
    <submittedName>
        <fullName evidence="3">DUF2079 domain-containing protein</fullName>
    </submittedName>
</protein>
<feature type="transmembrane region" description="Helical" evidence="2">
    <location>
        <begin position="159"/>
        <end position="175"/>
    </location>
</feature>
<evidence type="ECO:0000313" key="3">
    <source>
        <dbReference type="EMBL" id="AYD90698.1"/>
    </source>
</evidence>
<feature type="transmembrane region" description="Helical" evidence="2">
    <location>
        <begin position="195"/>
        <end position="214"/>
    </location>
</feature>
<keyword evidence="2" id="KW-1133">Transmembrane helix</keyword>
<sequence>MISFSVVQWRTMQVPSWDLAIFSELAKAYSRLEAPIVPIKADGYNLLGDHFHPILVLLGPVWRVFPSPLALLVVQDLLLAVSAWPLTRLAARLTNAWVGGVLGLVYVTSWGLQGAVAAQFHEVALAVPMLAWASAAFVERRWAAVAAWSVPLVLVKEDLGLTVLVIGLVTAWTGWREPSPVRLVGSLRVRVGSLGLGLALFGLLAFVVTTLVLLPMLNPEGTWAYGLGSPDGTDPTSQGSLLARLVTPTVKLETLAVLVATGGVIALRSPWVLVAAPTLAWRFLGSVEFYWEWRSWHYNAVLIPIALGALLDVLARLRTRRAEVPQPQVLTAPASSQAPAPAGKPQRPASPDPVGTPRRPTGHGWRTAPRWVRAVAAVGLLVPVMTAALTAPHLPLWAMTQDGFAEPSERTRTAQQVINSVPEGASVETDLSLLAYLVPKAEVSWVGTSESDKDYVVVDQWSSAWGGNPPADAARWAEETSTEGSSYELVLDTNGFQVARRLP</sequence>
<keyword evidence="2" id="KW-0812">Transmembrane</keyword>
<evidence type="ECO:0000313" key="4">
    <source>
        <dbReference type="Proteomes" id="UP000273001"/>
    </source>
</evidence>
<feature type="transmembrane region" description="Helical" evidence="2">
    <location>
        <begin position="296"/>
        <end position="315"/>
    </location>
</feature>
<dbReference type="InterPro" id="IPR018650">
    <property type="entry name" value="STSV1_Orf64"/>
</dbReference>